<keyword evidence="2 4" id="KW-0238">DNA-binding</keyword>
<reference evidence="6 7" key="1">
    <citation type="submission" date="2021-06" db="EMBL/GenBank/DDBJ databases">
        <title>Nitratireductor porphyridii sp. nov., isolated from a small marine red alga, Porphyridium purpureum in South Korea.</title>
        <authorList>
            <person name="Kim K.H."/>
            <person name="Kristyanto S."/>
            <person name="Jeon C.O."/>
        </authorList>
    </citation>
    <scope>NUCLEOTIDE SEQUENCE [LARGE SCALE GENOMIC DNA]</scope>
    <source>
        <strain evidence="6 7">R6</strain>
    </source>
</reference>
<evidence type="ECO:0000256" key="1">
    <source>
        <dbReference type="ARBA" id="ARBA00023015"/>
    </source>
</evidence>
<dbReference type="InterPro" id="IPR023772">
    <property type="entry name" value="DNA-bd_HTH_TetR-type_CS"/>
</dbReference>
<dbReference type="Proteomes" id="UP000777661">
    <property type="component" value="Unassembled WGS sequence"/>
</dbReference>
<dbReference type="SUPFAM" id="SSF46689">
    <property type="entry name" value="Homeodomain-like"/>
    <property type="match status" value="1"/>
</dbReference>
<dbReference type="PROSITE" id="PS01081">
    <property type="entry name" value="HTH_TETR_1"/>
    <property type="match status" value="1"/>
</dbReference>
<comment type="caution">
    <text evidence="6">The sequence shown here is derived from an EMBL/GenBank/DDBJ whole genome shotgun (WGS) entry which is preliminary data.</text>
</comment>
<name>A0ABS7R8T0_9HYPH</name>
<accession>A0ABS7R8T0</accession>
<dbReference type="Gene3D" id="1.10.10.60">
    <property type="entry name" value="Homeodomain-like"/>
    <property type="match status" value="1"/>
</dbReference>
<feature type="DNA-binding region" description="H-T-H motif" evidence="4">
    <location>
        <begin position="32"/>
        <end position="51"/>
    </location>
</feature>
<dbReference type="Gene3D" id="1.10.357.10">
    <property type="entry name" value="Tetracycline Repressor, domain 2"/>
    <property type="match status" value="1"/>
</dbReference>
<protein>
    <submittedName>
        <fullName evidence="6">TetR/AcrR family transcriptional regulator</fullName>
    </submittedName>
</protein>
<dbReference type="SUPFAM" id="SSF48498">
    <property type="entry name" value="Tetracyclin repressor-like, C-terminal domain"/>
    <property type="match status" value="1"/>
</dbReference>
<evidence type="ECO:0000313" key="6">
    <source>
        <dbReference type="EMBL" id="MBY8917340.1"/>
    </source>
</evidence>
<evidence type="ECO:0000256" key="4">
    <source>
        <dbReference type="PROSITE-ProRule" id="PRU00335"/>
    </source>
</evidence>
<dbReference type="PANTHER" id="PTHR47506">
    <property type="entry name" value="TRANSCRIPTIONAL REGULATORY PROTEIN"/>
    <property type="match status" value="1"/>
</dbReference>
<dbReference type="RefSeq" id="WP_065817401.1">
    <property type="nucleotide sequence ID" value="NZ_CBDDTB010000001.1"/>
</dbReference>
<dbReference type="InterPro" id="IPR036271">
    <property type="entry name" value="Tet_transcr_reg_TetR-rel_C_sf"/>
</dbReference>
<dbReference type="InterPro" id="IPR009057">
    <property type="entry name" value="Homeodomain-like_sf"/>
</dbReference>
<dbReference type="InterPro" id="IPR001647">
    <property type="entry name" value="HTH_TetR"/>
</dbReference>
<dbReference type="Pfam" id="PF00440">
    <property type="entry name" value="TetR_N"/>
    <property type="match status" value="1"/>
</dbReference>
<dbReference type="PRINTS" id="PR00455">
    <property type="entry name" value="HTHTETR"/>
</dbReference>
<proteinExistence type="predicted"/>
<gene>
    <name evidence="6" type="ORF">KVG22_12125</name>
</gene>
<keyword evidence="3" id="KW-0804">Transcription</keyword>
<dbReference type="EMBL" id="JAHSQO010000003">
    <property type="protein sequence ID" value="MBY8917340.1"/>
    <property type="molecule type" value="Genomic_DNA"/>
</dbReference>
<feature type="domain" description="HTH tetR-type" evidence="5">
    <location>
        <begin position="9"/>
        <end position="69"/>
    </location>
</feature>
<organism evidence="6 7">
    <name type="scientific">Nitratireductor rhodophyticola</name>
    <dbReference type="NCBI Taxonomy" id="2854036"/>
    <lineage>
        <taxon>Bacteria</taxon>
        <taxon>Pseudomonadati</taxon>
        <taxon>Pseudomonadota</taxon>
        <taxon>Alphaproteobacteria</taxon>
        <taxon>Hyphomicrobiales</taxon>
        <taxon>Phyllobacteriaceae</taxon>
        <taxon>Nitratireductor</taxon>
    </lineage>
</organism>
<dbReference type="PANTHER" id="PTHR47506:SF7">
    <property type="entry name" value="TRANSCRIPTIONAL REGULATORY PROTEIN"/>
    <property type="match status" value="1"/>
</dbReference>
<keyword evidence="7" id="KW-1185">Reference proteome</keyword>
<dbReference type="PROSITE" id="PS50977">
    <property type="entry name" value="HTH_TETR_2"/>
    <property type="match status" value="1"/>
</dbReference>
<evidence type="ECO:0000256" key="3">
    <source>
        <dbReference type="ARBA" id="ARBA00023163"/>
    </source>
</evidence>
<sequence length="214" mass="24007">MPYPKDHKAKTRERILEAARVLFNRHGYDRVTIDQIMAAANLTRGGFYAHFSSKEELFADAMIGFLEGRGARWREEEKVDPTACQLVMAQRMVDAYLSRRHLADRDGQCPLIAYATDVANAGPRVRDSYRHLVEAMTWLFEMNLEGDPTERRSQALSLTALCVGGMILARAIPETAIAEEVLDAAHAAATNIWSRPARVAPTGYPGRRQPHEEV</sequence>
<keyword evidence="1" id="KW-0805">Transcription regulation</keyword>
<evidence type="ECO:0000256" key="2">
    <source>
        <dbReference type="ARBA" id="ARBA00023125"/>
    </source>
</evidence>
<evidence type="ECO:0000259" key="5">
    <source>
        <dbReference type="PROSITE" id="PS50977"/>
    </source>
</evidence>
<evidence type="ECO:0000313" key="7">
    <source>
        <dbReference type="Proteomes" id="UP000777661"/>
    </source>
</evidence>